<gene>
    <name evidence="2" type="ORF">GCM10023224_33400</name>
</gene>
<name>A0ABP9GL60_9ACTN</name>
<dbReference type="SUPFAM" id="SSF52091">
    <property type="entry name" value="SpoIIaa-like"/>
    <property type="match status" value="1"/>
</dbReference>
<feature type="compositionally biased region" description="Basic and acidic residues" evidence="1">
    <location>
        <begin position="107"/>
        <end position="121"/>
    </location>
</feature>
<keyword evidence="3" id="KW-1185">Reference proteome</keyword>
<dbReference type="Gene3D" id="3.30.750.24">
    <property type="entry name" value="STAS domain"/>
    <property type="match status" value="1"/>
</dbReference>
<reference evidence="3" key="1">
    <citation type="journal article" date="2019" name="Int. J. Syst. Evol. Microbiol.">
        <title>The Global Catalogue of Microorganisms (GCM) 10K type strain sequencing project: providing services to taxonomists for standard genome sequencing and annotation.</title>
        <authorList>
            <consortium name="The Broad Institute Genomics Platform"/>
            <consortium name="The Broad Institute Genome Sequencing Center for Infectious Disease"/>
            <person name="Wu L."/>
            <person name="Ma J."/>
        </authorList>
    </citation>
    <scope>NUCLEOTIDE SEQUENCE [LARGE SCALE GENOMIC DNA]</scope>
    <source>
        <strain evidence="3">JCM 18123</strain>
    </source>
</reference>
<sequence length="148" mass="16398">MKQPTQIVAKTDYIGRGAVVTVPQSIEPWHTRCLREQLLWLLNERLDEVVIDFTPTISCTSAMSEALERVYTRTRARGIGLSLVLDQDSPPAKALEESGLTRMLPVHADRAEAERGLRERAASTARRRRGQEPSTVPPPRSGPVAQAS</sequence>
<dbReference type="Proteomes" id="UP001499993">
    <property type="component" value="Unassembled WGS sequence"/>
</dbReference>
<protein>
    <recommendedName>
        <fullName evidence="4">Anti-anti-sigma factor</fullName>
    </recommendedName>
</protein>
<evidence type="ECO:0008006" key="4">
    <source>
        <dbReference type="Google" id="ProtNLM"/>
    </source>
</evidence>
<evidence type="ECO:0000313" key="2">
    <source>
        <dbReference type="EMBL" id="GAA4947113.1"/>
    </source>
</evidence>
<feature type="region of interest" description="Disordered" evidence="1">
    <location>
        <begin position="88"/>
        <end position="148"/>
    </location>
</feature>
<evidence type="ECO:0000313" key="3">
    <source>
        <dbReference type="Proteomes" id="UP001499993"/>
    </source>
</evidence>
<dbReference type="InterPro" id="IPR036513">
    <property type="entry name" value="STAS_dom_sf"/>
</dbReference>
<dbReference type="EMBL" id="BAABIK010000018">
    <property type="protein sequence ID" value="GAA4947113.1"/>
    <property type="molecule type" value="Genomic_DNA"/>
</dbReference>
<proteinExistence type="predicted"/>
<evidence type="ECO:0000256" key="1">
    <source>
        <dbReference type="SAM" id="MobiDB-lite"/>
    </source>
</evidence>
<accession>A0ABP9GL60</accession>
<comment type="caution">
    <text evidence="2">The sequence shown here is derived from an EMBL/GenBank/DDBJ whole genome shotgun (WGS) entry which is preliminary data.</text>
</comment>
<organism evidence="2 3">
    <name type="scientific">Streptomonospora halophila</name>
    <dbReference type="NCBI Taxonomy" id="427369"/>
    <lineage>
        <taxon>Bacteria</taxon>
        <taxon>Bacillati</taxon>
        <taxon>Actinomycetota</taxon>
        <taxon>Actinomycetes</taxon>
        <taxon>Streptosporangiales</taxon>
        <taxon>Nocardiopsidaceae</taxon>
        <taxon>Streptomonospora</taxon>
    </lineage>
</organism>
<dbReference type="RefSeq" id="WP_345557269.1">
    <property type="nucleotide sequence ID" value="NZ_BAABIK010000018.1"/>
</dbReference>